<dbReference type="EMBL" id="JAHHUM010000082">
    <property type="protein sequence ID" value="KAK5622733.1"/>
    <property type="molecule type" value="Genomic_DNA"/>
</dbReference>
<evidence type="ECO:0000256" key="1">
    <source>
        <dbReference type="SAM" id="MobiDB-lite"/>
    </source>
</evidence>
<feature type="compositionally biased region" description="Polar residues" evidence="1">
    <location>
        <begin position="7"/>
        <end position="23"/>
    </location>
</feature>
<comment type="caution">
    <text evidence="2">The sequence shown here is derived from an EMBL/GenBank/DDBJ whole genome shotgun (WGS) entry which is preliminary data.</text>
</comment>
<feature type="region of interest" description="Disordered" evidence="1">
    <location>
        <begin position="1"/>
        <end position="36"/>
    </location>
</feature>
<evidence type="ECO:0000313" key="2">
    <source>
        <dbReference type="EMBL" id="KAK5622733.1"/>
    </source>
</evidence>
<name>A0AAV9SMC8_9TELE</name>
<organism evidence="2 3">
    <name type="scientific">Crenichthys baileyi</name>
    <name type="common">White River springfish</name>
    <dbReference type="NCBI Taxonomy" id="28760"/>
    <lineage>
        <taxon>Eukaryota</taxon>
        <taxon>Metazoa</taxon>
        <taxon>Chordata</taxon>
        <taxon>Craniata</taxon>
        <taxon>Vertebrata</taxon>
        <taxon>Euteleostomi</taxon>
        <taxon>Actinopterygii</taxon>
        <taxon>Neopterygii</taxon>
        <taxon>Teleostei</taxon>
        <taxon>Neoteleostei</taxon>
        <taxon>Acanthomorphata</taxon>
        <taxon>Ovalentaria</taxon>
        <taxon>Atherinomorphae</taxon>
        <taxon>Cyprinodontiformes</taxon>
        <taxon>Goodeidae</taxon>
        <taxon>Crenichthys</taxon>
    </lineage>
</organism>
<evidence type="ECO:0000313" key="3">
    <source>
        <dbReference type="Proteomes" id="UP001311232"/>
    </source>
</evidence>
<accession>A0AAV9SMC8</accession>
<sequence>MPLDLSHTPSFQAHAETLSTLQRTKPPPNSKTNRLLDLTPSRTKTLHSTKTRLIQFLRVPAIAYYCFSTNKIVKLSAGLSSCMVDLHQPGHL</sequence>
<keyword evidence="3" id="KW-1185">Reference proteome</keyword>
<gene>
    <name evidence="2" type="ORF">CRENBAI_025470</name>
</gene>
<dbReference type="Proteomes" id="UP001311232">
    <property type="component" value="Unassembled WGS sequence"/>
</dbReference>
<proteinExistence type="predicted"/>
<protein>
    <submittedName>
        <fullName evidence="2">Uncharacterized protein</fullName>
    </submittedName>
</protein>
<dbReference type="AlphaFoldDB" id="A0AAV9SMC8"/>
<reference evidence="2 3" key="1">
    <citation type="submission" date="2021-06" db="EMBL/GenBank/DDBJ databases">
        <authorList>
            <person name="Palmer J.M."/>
        </authorList>
    </citation>
    <scope>NUCLEOTIDE SEQUENCE [LARGE SCALE GENOMIC DNA]</scope>
    <source>
        <strain evidence="2 3">MEX-2019</strain>
        <tissue evidence="2">Muscle</tissue>
    </source>
</reference>